<evidence type="ECO:0008006" key="4">
    <source>
        <dbReference type="Google" id="ProtNLM"/>
    </source>
</evidence>
<keyword evidence="1" id="KW-0812">Transmembrane</keyword>
<reference evidence="2" key="2">
    <citation type="submission" date="2020-11" db="EMBL/GenBank/DDBJ databases">
        <authorList>
            <person name="McCartney M.A."/>
            <person name="Auch B."/>
            <person name="Kono T."/>
            <person name="Mallez S."/>
            <person name="Becker A."/>
            <person name="Gohl D.M."/>
            <person name="Silverstein K.A.T."/>
            <person name="Koren S."/>
            <person name="Bechman K.B."/>
            <person name="Herman A."/>
            <person name="Abrahante J.E."/>
            <person name="Garbe J."/>
        </authorList>
    </citation>
    <scope>NUCLEOTIDE SEQUENCE</scope>
    <source>
        <strain evidence="2">Duluth1</strain>
        <tissue evidence="2">Whole animal</tissue>
    </source>
</reference>
<dbReference type="Proteomes" id="UP000828390">
    <property type="component" value="Unassembled WGS sequence"/>
</dbReference>
<protein>
    <recommendedName>
        <fullName evidence="4">Monocarboxylate transporter</fullName>
    </recommendedName>
</protein>
<evidence type="ECO:0000313" key="2">
    <source>
        <dbReference type="EMBL" id="KAH3789102.1"/>
    </source>
</evidence>
<accession>A0A9D4EZI5</accession>
<evidence type="ECO:0000313" key="3">
    <source>
        <dbReference type="Proteomes" id="UP000828390"/>
    </source>
</evidence>
<sequence>MRPAQPEVTSPLTNMDELDRGWSWVVLAASFGYFMIFGMLLYGVGIVHVTLLEEYDKPSSATAWAGSLYASLVSLGGNLI</sequence>
<gene>
    <name evidence="2" type="ORF">DPMN_167271</name>
</gene>
<proteinExistence type="predicted"/>
<feature type="transmembrane region" description="Helical" evidence="1">
    <location>
        <begin position="61"/>
        <end position="79"/>
    </location>
</feature>
<reference evidence="2" key="1">
    <citation type="journal article" date="2019" name="bioRxiv">
        <title>The Genome of the Zebra Mussel, Dreissena polymorpha: A Resource for Invasive Species Research.</title>
        <authorList>
            <person name="McCartney M.A."/>
            <person name="Auch B."/>
            <person name="Kono T."/>
            <person name="Mallez S."/>
            <person name="Zhang Y."/>
            <person name="Obille A."/>
            <person name="Becker A."/>
            <person name="Abrahante J.E."/>
            <person name="Garbe J."/>
            <person name="Badalamenti J.P."/>
            <person name="Herman A."/>
            <person name="Mangelson H."/>
            <person name="Liachko I."/>
            <person name="Sullivan S."/>
            <person name="Sone E.D."/>
            <person name="Koren S."/>
            <person name="Silverstein K.A.T."/>
            <person name="Beckman K.B."/>
            <person name="Gohl D.M."/>
        </authorList>
    </citation>
    <scope>NUCLEOTIDE SEQUENCE</scope>
    <source>
        <strain evidence="2">Duluth1</strain>
        <tissue evidence="2">Whole animal</tissue>
    </source>
</reference>
<dbReference type="SUPFAM" id="SSF103473">
    <property type="entry name" value="MFS general substrate transporter"/>
    <property type="match status" value="1"/>
</dbReference>
<organism evidence="2 3">
    <name type="scientific">Dreissena polymorpha</name>
    <name type="common">Zebra mussel</name>
    <name type="synonym">Mytilus polymorpha</name>
    <dbReference type="NCBI Taxonomy" id="45954"/>
    <lineage>
        <taxon>Eukaryota</taxon>
        <taxon>Metazoa</taxon>
        <taxon>Spiralia</taxon>
        <taxon>Lophotrochozoa</taxon>
        <taxon>Mollusca</taxon>
        <taxon>Bivalvia</taxon>
        <taxon>Autobranchia</taxon>
        <taxon>Heteroconchia</taxon>
        <taxon>Euheterodonta</taxon>
        <taxon>Imparidentia</taxon>
        <taxon>Neoheterodontei</taxon>
        <taxon>Myida</taxon>
        <taxon>Dreissenoidea</taxon>
        <taxon>Dreissenidae</taxon>
        <taxon>Dreissena</taxon>
    </lineage>
</organism>
<keyword evidence="1" id="KW-0472">Membrane</keyword>
<comment type="caution">
    <text evidence="2">The sequence shown here is derived from an EMBL/GenBank/DDBJ whole genome shotgun (WGS) entry which is preliminary data.</text>
</comment>
<name>A0A9D4EZI5_DREPO</name>
<feature type="transmembrane region" description="Helical" evidence="1">
    <location>
        <begin position="21"/>
        <end position="49"/>
    </location>
</feature>
<evidence type="ECO:0000256" key="1">
    <source>
        <dbReference type="SAM" id="Phobius"/>
    </source>
</evidence>
<keyword evidence="3" id="KW-1185">Reference proteome</keyword>
<dbReference type="EMBL" id="JAIWYP010000008">
    <property type="protein sequence ID" value="KAH3789102.1"/>
    <property type="molecule type" value="Genomic_DNA"/>
</dbReference>
<keyword evidence="1" id="KW-1133">Transmembrane helix</keyword>
<dbReference type="InterPro" id="IPR036259">
    <property type="entry name" value="MFS_trans_sf"/>
</dbReference>
<dbReference type="AlphaFoldDB" id="A0A9D4EZI5"/>